<proteinExistence type="predicted"/>
<comment type="caution">
    <text evidence="1">The sequence shown here is derived from an EMBL/GenBank/DDBJ whole genome shotgun (WGS) entry which is preliminary data.</text>
</comment>
<name>A0A427AJ13_ENSVE</name>
<evidence type="ECO:0000313" key="2">
    <source>
        <dbReference type="Proteomes" id="UP000287651"/>
    </source>
</evidence>
<protein>
    <submittedName>
        <fullName evidence="1">Uncharacterized protein</fullName>
    </submittedName>
</protein>
<dbReference type="AlphaFoldDB" id="A0A427AJ13"/>
<organism evidence="1 2">
    <name type="scientific">Ensete ventricosum</name>
    <name type="common">Abyssinian banana</name>
    <name type="synonym">Musa ensete</name>
    <dbReference type="NCBI Taxonomy" id="4639"/>
    <lineage>
        <taxon>Eukaryota</taxon>
        <taxon>Viridiplantae</taxon>
        <taxon>Streptophyta</taxon>
        <taxon>Embryophyta</taxon>
        <taxon>Tracheophyta</taxon>
        <taxon>Spermatophyta</taxon>
        <taxon>Magnoliopsida</taxon>
        <taxon>Liliopsida</taxon>
        <taxon>Zingiberales</taxon>
        <taxon>Musaceae</taxon>
        <taxon>Ensete</taxon>
    </lineage>
</organism>
<dbReference type="Proteomes" id="UP000287651">
    <property type="component" value="Unassembled WGS sequence"/>
</dbReference>
<accession>A0A427AJ13</accession>
<reference evidence="1 2" key="1">
    <citation type="journal article" date="2014" name="Agronomy (Basel)">
        <title>A Draft Genome Sequence for Ensete ventricosum, the Drought-Tolerant Tree Against Hunger.</title>
        <authorList>
            <person name="Harrison J."/>
            <person name="Moore K.A."/>
            <person name="Paszkiewicz K."/>
            <person name="Jones T."/>
            <person name="Grant M."/>
            <person name="Ambacheew D."/>
            <person name="Muzemil S."/>
            <person name="Studholme D.J."/>
        </authorList>
    </citation>
    <scope>NUCLEOTIDE SEQUENCE [LARGE SCALE GENOMIC DNA]</scope>
</reference>
<dbReference type="EMBL" id="AMZH03002253">
    <property type="protein sequence ID" value="RRT76225.1"/>
    <property type="molecule type" value="Genomic_DNA"/>
</dbReference>
<sequence>IEVSKTLPSILSGIISRFSGDTCAALDGYHLNPQNSTLSSILWSSEHLPANFGLQDIRAGIHDTIDQVAFVLGRSWS</sequence>
<gene>
    <name evidence="1" type="ORF">B296_00017172</name>
</gene>
<evidence type="ECO:0000313" key="1">
    <source>
        <dbReference type="EMBL" id="RRT76225.1"/>
    </source>
</evidence>
<feature type="non-terminal residue" evidence="1">
    <location>
        <position position="1"/>
    </location>
</feature>